<evidence type="ECO:0000313" key="11">
    <source>
        <dbReference type="EMBL" id="RXZ62443.1"/>
    </source>
</evidence>
<dbReference type="EMBL" id="SDOZ01000002">
    <property type="protein sequence ID" value="RXZ62443.1"/>
    <property type="molecule type" value="Genomic_DNA"/>
</dbReference>
<keyword evidence="10" id="KW-0472">Membrane</keyword>
<comment type="catalytic activity">
    <reaction evidence="9 10">
        <text>L-threonyl-[protein] + FAD = FMN-L-threonyl-[protein] + AMP + H(+)</text>
        <dbReference type="Rhea" id="RHEA:36847"/>
        <dbReference type="Rhea" id="RHEA-COMP:11060"/>
        <dbReference type="Rhea" id="RHEA-COMP:11061"/>
        <dbReference type="ChEBI" id="CHEBI:15378"/>
        <dbReference type="ChEBI" id="CHEBI:30013"/>
        <dbReference type="ChEBI" id="CHEBI:57692"/>
        <dbReference type="ChEBI" id="CHEBI:74257"/>
        <dbReference type="ChEBI" id="CHEBI:456215"/>
        <dbReference type="EC" id="2.7.1.180"/>
    </reaction>
</comment>
<evidence type="ECO:0000256" key="2">
    <source>
        <dbReference type="ARBA" id="ARBA00011955"/>
    </source>
</evidence>
<keyword evidence="4 10" id="KW-0285">Flavoprotein</keyword>
<evidence type="ECO:0000256" key="8">
    <source>
        <dbReference type="ARBA" id="ARBA00022842"/>
    </source>
</evidence>
<comment type="caution">
    <text evidence="11">The sequence shown here is derived from an EMBL/GenBank/DDBJ whole genome shotgun (WGS) entry which is preliminary data.</text>
</comment>
<keyword evidence="10" id="KW-0449">Lipoprotein</keyword>
<keyword evidence="10" id="KW-1003">Cell membrane</keyword>
<dbReference type="OrthoDB" id="9778595at2"/>
<comment type="cofactor">
    <cofactor evidence="1 10">
        <name>Mg(2+)</name>
        <dbReference type="ChEBI" id="CHEBI:18420"/>
    </cofactor>
</comment>
<evidence type="ECO:0000256" key="3">
    <source>
        <dbReference type="ARBA" id="ARBA00016337"/>
    </source>
</evidence>
<dbReference type="Gene3D" id="3.10.520.10">
    <property type="entry name" value="ApbE-like domains"/>
    <property type="match status" value="1"/>
</dbReference>
<keyword evidence="5 10" id="KW-0808">Transferase</keyword>
<keyword evidence="7 10" id="KW-0274">FAD</keyword>
<dbReference type="Pfam" id="PF02424">
    <property type="entry name" value="ApbE"/>
    <property type="match status" value="1"/>
</dbReference>
<dbReference type="InterPro" id="IPR024932">
    <property type="entry name" value="ApbE"/>
</dbReference>
<evidence type="ECO:0000256" key="10">
    <source>
        <dbReference type="RuleBase" id="RU363002"/>
    </source>
</evidence>
<proteinExistence type="inferred from homology"/>
<feature type="chain" id="PRO_5039756476" description="FAD:protein FMN transferase" evidence="10">
    <location>
        <begin position="25"/>
        <end position="404"/>
    </location>
</feature>
<evidence type="ECO:0000256" key="9">
    <source>
        <dbReference type="ARBA" id="ARBA00048540"/>
    </source>
</evidence>
<protein>
    <recommendedName>
        <fullName evidence="3 10">FAD:protein FMN transferase</fullName>
        <ecNumber evidence="2 10">2.7.1.180</ecNumber>
    </recommendedName>
</protein>
<dbReference type="EC" id="2.7.1.180" evidence="2 10"/>
<dbReference type="RefSeq" id="WP_129226208.1">
    <property type="nucleotide sequence ID" value="NZ_SDOZ01000002.1"/>
</dbReference>
<comment type="subcellular location">
    <subcellularLocation>
        <location evidence="10">Cell inner membrane</location>
        <topology evidence="10">Lipid-anchor</topology>
        <orientation evidence="10">Periplasmic side</orientation>
    </subcellularLocation>
</comment>
<keyword evidence="12" id="KW-1185">Reference proteome</keyword>
<evidence type="ECO:0000256" key="1">
    <source>
        <dbReference type="ARBA" id="ARBA00001946"/>
    </source>
</evidence>
<comment type="similarity">
    <text evidence="10">Belongs to the ApbE family.</text>
</comment>
<dbReference type="GO" id="GO:0046872">
    <property type="term" value="F:metal ion binding"/>
    <property type="evidence" value="ECO:0007669"/>
    <property type="project" value="UniProtKB-UniRule"/>
</dbReference>
<accession>A0A4Q2KH66</accession>
<evidence type="ECO:0000256" key="5">
    <source>
        <dbReference type="ARBA" id="ARBA00022679"/>
    </source>
</evidence>
<name>A0A4Q2KH66_9FIRM</name>
<dbReference type="Proteomes" id="UP000291269">
    <property type="component" value="Unassembled WGS sequence"/>
</dbReference>
<keyword evidence="8 10" id="KW-0460">Magnesium</keyword>
<dbReference type="GO" id="GO:0005886">
    <property type="term" value="C:plasma membrane"/>
    <property type="evidence" value="ECO:0007669"/>
    <property type="project" value="UniProtKB-SubCell"/>
</dbReference>
<keyword evidence="10" id="KW-0732">Signal</keyword>
<evidence type="ECO:0000256" key="4">
    <source>
        <dbReference type="ARBA" id="ARBA00022630"/>
    </source>
</evidence>
<feature type="signal peptide" evidence="10">
    <location>
        <begin position="1"/>
        <end position="24"/>
    </location>
</feature>
<keyword evidence="6 10" id="KW-0479">Metal-binding</keyword>
<dbReference type="GO" id="GO:0016740">
    <property type="term" value="F:transferase activity"/>
    <property type="evidence" value="ECO:0007669"/>
    <property type="project" value="UniProtKB-UniRule"/>
</dbReference>
<evidence type="ECO:0000256" key="6">
    <source>
        <dbReference type="ARBA" id="ARBA00022723"/>
    </source>
</evidence>
<dbReference type="InterPro" id="IPR003374">
    <property type="entry name" value="ApbE-like_sf"/>
</dbReference>
<dbReference type="PANTHER" id="PTHR30040">
    <property type="entry name" value="THIAMINE BIOSYNTHESIS LIPOPROTEIN APBE"/>
    <property type="match status" value="1"/>
</dbReference>
<reference evidence="11 12" key="1">
    <citation type="journal article" date="2019" name="Gut">
        <title>Antibiotics-induced monodominance of a novel gut bacterial order.</title>
        <authorList>
            <person name="Hildebrand F."/>
            <person name="Moitinho-Silva L."/>
            <person name="Blasche S."/>
            <person name="Jahn M.T."/>
            <person name="Gossmann T.I."/>
            <person name="Heuerta-Cepas J."/>
            <person name="Hercog R."/>
            <person name="Luetge M."/>
            <person name="Bahram M."/>
            <person name="Pryszlak A."/>
            <person name="Alves R.J."/>
            <person name="Waszak S.M."/>
            <person name="Zhu A."/>
            <person name="Ye L."/>
            <person name="Costea P.I."/>
            <person name="Aalvink S."/>
            <person name="Belzer C."/>
            <person name="Forslund S.K."/>
            <person name="Sunagawa S."/>
            <person name="Hentschel U."/>
            <person name="Merten C."/>
            <person name="Patil K.R."/>
            <person name="Benes V."/>
            <person name="Bork P."/>
        </authorList>
    </citation>
    <scope>NUCLEOTIDE SEQUENCE [LARGE SCALE GENOMIC DNA]</scope>
    <source>
        <strain evidence="11 12">HDS1380</strain>
    </source>
</reference>
<gene>
    <name evidence="11" type="ORF">ESZ91_08625</name>
</gene>
<sequence>MKTRKIRLFALAAALMLVFFSFTACQSADSGQKGYFVEYEINAAQLYIDGKKISDAEYRALNAVAGELIRSIEREISVEFPDSDLSEINAAGAYEPVAVGEHTYRMLELCGELHSLTAGKFSPALYNLSEIWGFSPDCEGKYNVSRSEPSLMQIEIALAGSDFSDLELLDGQRVQKKNAALKLDLGGIAKGYMSDCLRALLEERFRGKKVEGSVSVMSNTILLGNYHESAQSTRPWKVSVDNPRARVTPYMQCMMLPEVSSAAITTSSDMYRFYSYGGKIYCHILDPETGRPADRGIISITVVVPNTVPDCGALADALSTAGFCMDLTDSLNFYGRLSESLGVSAVVICSDFQFYTIGDLSVLNMSEVSESYTDVFTRGAVSEATDRVIPCEKEKEYISKCERT</sequence>
<organism evidence="11 12">
    <name type="scientific">Candidatus Borkfalkia ceftriaxoniphila</name>
    <dbReference type="NCBI Taxonomy" id="2508949"/>
    <lineage>
        <taxon>Bacteria</taxon>
        <taxon>Bacillati</taxon>
        <taxon>Bacillota</taxon>
        <taxon>Clostridia</taxon>
        <taxon>Christensenellales</taxon>
        <taxon>Christensenellaceae</taxon>
        <taxon>Candidatus Borkfalkia</taxon>
    </lineage>
</organism>
<comment type="function">
    <text evidence="10">Flavin transferase that catalyzes the transfer of the FMN moiety of FAD and its covalent binding to the hydroxyl group of a threonine residue in a target flavoprotein.</text>
</comment>
<dbReference type="SUPFAM" id="SSF143631">
    <property type="entry name" value="ApbE-like"/>
    <property type="match status" value="1"/>
</dbReference>
<keyword evidence="10" id="KW-0997">Cell inner membrane</keyword>
<evidence type="ECO:0000313" key="12">
    <source>
        <dbReference type="Proteomes" id="UP000291269"/>
    </source>
</evidence>
<dbReference type="PANTHER" id="PTHR30040:SF2">
    <property type="entry name" value="FAD:PROTEIN FMN TRANSFERASE"/>
    <property type="match status" value="1"/>
</dbReference>
<dbReference type="AlphaFoldDB" id="A0A4Q2KH66"/>
<dbReference type="PROSITE" id="PS51257">
    <property type="entry name" value="PROKAR_LIPOPROTEIN"/>
    <property type="match status" value="1"/>
</dbReference>
<evidence type="ECO:0000256" key="7">
    <source>
        <dbReference type="ARBA" id="ARBA00022827"/>
    </source>
</evidence>